<dbReference type="InterPro" id="IPR012923">
    <property type="entry name" value="Csm3"/>
</dbReference>
<feature type="compositionally biased region" description="Basic and acidic residues" evidence="7">
    <location>
        <begin position="290"/>
        <end position="299"/>
    </location>
</feature>
<evidence type="ECO:0000313" key="9">
    <source>
        <dbReference type="EMBL" id="CAG6699470.1"/>
    </source>
</evidence>
<comment type="similarity">
    <text evidence="2 6">Belongs to the CSM3 family.</text>
</comment>
<dbReference type="GO" id="GO:0006974">
    <property type="term" value="P:DNA damage response"/>
    <property type="evidence" value="ECO:0007669"/>
    <property type="project" value="UniProtKB-KW"/>
</dbReference>
<feature type="region of interest" description="Disordered" evidence="7">
    <location>
        <begin position="192"/>
        <end position="261"/>
    </location>
</feature>
<feature type="compositionally biased region" description="Basic and acidic residues" evidence="7">
    <location>
        <begin position="352"/>
        <end position="373"/>
    </location>
</feature>
<evidence type="ECO:0000256" key="2">
    <source>
        <dbReference type="ARBA" id="ARBA00006075"/>
    </source>
</evidence>
<feature type="region of interest" description="Disordered" evidence="7">
    <location>
        <begin position="290"/>
        <end position="435"/>
    </location>
</feature>
<feature type="compositionally biased region" description="Polar residues" evidence="7">
    <location>
        <begin position="99"/>
        <end position="109"/>
    </location>
</feature>
<keyword evidence="5 6" id="KW-0131">Cell cycle</keyword>
<evidence type="ECO:0000256" key="7">
    <source>
        <dbReference type="SAM" id="MobiDB-lite"/>
    </source>
</evidence>
<keyword evidence="3 6" id="KW-0227">DNA damage</keyword>
<comment type="subcellular location">
    <subcellularLocation>
        <location evidence="1 6">Nucleus</location>
    </subcellularLocation>
</comment>
<comment type="function">
    <text evidence="6">Plays an important role in the control of DNA replication and the maintenance of replication fork stability.</text>
</comment>
<dbReference type="GO" id="GO:0000076">
    <property type="term" value="P:DNA replication checkpoint signaling"/>
    <property type="evidence" value="ECO:0007669"/>
    <property type="project" value="UniProtKB-UniRule"/>
</dbReference>
<feature type="region of interest" description="Disordered" evidence="7">
    <location>
        <begin position="55"/>
        <end position="112"/>
    </location>
</feature>
<dbReference type="InterPro" id="IPR040038">
    <property type="entry name" value="TIPIN/Csm3/Swi3"/>
</dbReference>
<dbReference type="GO" id="GO:0043111">
    <property type="term" value="P:replication fork arrest"/>
    <property type="evidence" value="ECO:0007669"/>
    <property type="project" value="TreeGrafter"/>
</dbReference>
<accession>A0A8D8XLZ1</accession>
<protein>
    <recommendedName>
        <fullName evidence="6">TIMELESS-interacting protein</fullName>
    </recommendedName>
</protein>
<dbReference type="EMBL" id="HBUF01339037">
    <property type="protein sequence ID" value="CAG6699470.1"/>
    <property type="molecule type" value="Transcribed_RNA"/>
</dbReference>
<evidence type="ECO:0000256" key="3">
    <source>
        <dbReference type="ARBA" id="ARBA00022763"/>
    </source>
</evidence>
<proteinExistence type="inferred from homology"/>
<evidence type="ECO:0000256" key="5">
    <source>
        <dbReference type="ARBA" id="ARBA00023306"/>
    </source>
</evidence>
<evidence type="ECO:0000256" key="4">
    <source>
        <dbReference type="ARBA" id="ARBA00023242"/>
    </source>
</evidence>
<dbReference type="PANTHER" id="PTHR13220:SF11">
    <property type="entry name" value="TIMELESS-INTERACTING PROTEIN"/>
    <property type="match status" value="1"/>
</dbReference>
<dbReference type="PANTHER" id="PTHR13220">
    <property type="entry name" value="TIMELESS INTERACTING-RELATED"/>
    <property type="match status" value="1"/>
</dbReference>
<dbReference type="AlphaFoldDB" id="A0A8D8XLZ1"/>
<feature type="compositionally biased region" description="Polar residues" evidence="7">
    <location>
        <begin position="192"/>
        <end position="211"/>
    </location>
</feature>
<dbReference type="GO" id="GO:0003677">
    <property type="term" value="F:DNA binding"/>
    <property type="evidence" value="ECO:0007669"/>
    <property type="project" value="TreeGrafter"/>
</dbReference>
<feature type="compositionally biased region" description="Polar residues" evidence="7">
    <location>
        <begin position="398"/>
        <end position="408"/>
    </location>
</feature>
<feature type="compositionally biased region" description="Acidic residues" evidence="7">
    <location>
        <begin position="423"/>
        <end position="435"/>
    </location>
</feature>
<dbReference type="Pfam" id="PF07962">
    <property type="entry name" value="Swi3"/>
    <property type="match status" value="1"/>
</dbReference>
<dbReference type="GO" id="GO:0031298">
    <property type="term" value="C:replication fork protection complex"/>
    <property type="evidence" value="ECO:0007669"/>
    <property type="project" value="TreeGrafter"/>
</dbReference>
<name>A0A8D8XLZ1_9HEMI</name>
<organism evidence="9">
    <name type="scientific">Cacopsylla melanoneura</name>
    <dbReference type="NCBI Taxonomy" id="428564"/>
    <lineage>
        <taxon>Eukaryota</taxon>
        <taxon>Metazoa</taxon>
        <taxon>Ecdysozoa</taxon>
        <taxon>Arthropoda</taxon>
        <taxon>Hexapoda</taxon>
        <taxon>Insecta</taxon>
        <taxon>Pterygota</taxon>
        <taxon>Neoptera</taxon>
        <taxon>Paraneoptera</taxon>
        <taxon>Hemiptera</taxon>
        <taxon>Sternorrhyncha</taxon>
        <taxon>Psylloidea</taxon>
        <taxon>Psyllidae</taxon>
        <taxon>Psyllinae</taxon>
        <taxon>Cacopsylla</taxon>
    </lineage>
</organism>
<feature type="compositionally biased region" description="Basic and acidic residues" evidence="7">
    <location>
        <begin position="383"/>
        <end position="395"/>
    </location>
</feature>
<feature type="domain" description="Chromosome segregation in meiosis protein 3" evidence="8">
    <location>
        <begin position="104"/>
        <end position="185"/>
    </location>
</feature>
<keyword evidence="4 6" id="KW-0539">Nucleus</keyword>
<reference evidence="9" key="1">
    <citation type="submission" date="2021-05" db="EMBL/GenBank/DDBJ databases">
        <authorList>
            <person name="Alioto T."/>
            <person name="Alioto T."/>
            <person name="Gomez Garrido J."/>
        </authorList>
    </citation>
    <scope>NUCLEOTIDE SEQUENCE</scope>
</reference>
<evidence type="ECO:0000256" key="1">
    <source>
        <dbReference type="ARBA" id="ARBA00004123"/>
    </source>
</evidence>
<feature type="compositionally biased region" description="Polar residues" evidence="7">
    <location>
        <begin position="300"/>
        <end position="323"/>
    </location>
</feature>
<sequence length="435" mass="49391">MLKQASNSTLTQLNHLYYRYLSSPWFDSNSLVQHPLTMAMLDEIFMEELVDDPEPLLTEDPRMEPDQDDEDENSEQPPLNPSEPSADAERVAPKKKVVRNQQPKLNPQRLTGPRGIQCIEQYFKNVKFKGKGHELHDLNTIMGNLEHWANRLYPKANFDDVLKKLEVLGHKRPVMTHIKKIRLDMISEPDQDSNLVLSDNETSEQQQPTTRTADDIFDELLTDRPARPPPAVREPTAEQRERMKRNRQLAEQKRQQRLAAEMEKEATLANIEFQNALLESEGERREAILETGEVEKEPVSDNTPEASETNAVKASESNLNDIPTDTEMKELTSRTEVNNGNAPLETISKETFANDKTDGATEAQTRENSKETNENNEGPSNKPKMDSETHKDTESHAPLNTLTSSSKSGVDEDVSELVKDIGDDFFEMEDDPMGE</sequence>
<feature type="compositionally biased region" description="Basic and acidic residues" evidence="7">
    <location>
        <begin position="248"/>
        <end position="261"/>
    </location>
</feature>
<dbReference type="GO" id="GO:0031297">
    <property type="term" value="P:replication fork processing"/>
    <property type="evidence" value="ECO:0007669"/>
    <property type="project" value="UniProtKB-UniRule"/>
</dbReference>
<evidence type="ECO:0000256" key="6">
    <source>
        <dbReference type="RuleBase" id="RU366049"/>
    </source>
</evidence>
<evidence type="ECO:0000259" key="8">
    <source>
        <dbReference type="Pfam" id="PF07962"/>
    </source>
</evidence>